<dbReference type="EMBL" id="KF900330">
    <property type="protein sequence ID" value="AIE91200.1"/>
    <property type="molecule type" value="Genomic_DNA"/>
</dbReference>
<evidence type="ECO:0000313" key="1">
    <source>
        <dbReference type="EMBL" id="AIE91200.1"/>
    </source>
</evidence>
<dbReference type="PROSITE" id="PS51257">
    <property type="entry name" value="PROKAR_LIPOPROTEIN"/>
    <property type="match status" value="1"/>
</dbReference>
<dbReference type="AlphaFoldDB" id="A0A075FIC2"/>
<reference evidence="1" key="1">
    <citation type="journal article" date="2014" name="Genome Biol. Evol.">
        <title>Pangenome evidence for extensive interdomain horizontal transfer affecting lineage core and shell genes in uncultured planktonic thaumarchaeota and euryarchaeota.</title>
        <authorList>
            <person name="Deschamps P."/>
            <person name="Zivanovic Y."/>
            <person name="Moreira D."/>
            <person name="Rodriguez-Valera F."/>
            <person name="Lopez-Garcia P."/>
        </authorList>
    </citation>
    <scope>NUCLEOTIDE SEQUENCE</scope>
</reference>
<proteinExistence type="predicted"/>
<protein>
    <recommendedName>
        <fullName evidence="2">Lipoprotein</fullName>
    </recommendedName>
</protein>
<evidence type="ECO:0008006" key="2">
    <source>
        <dbReference type="Google" id="ProtNLM"/>
    </source>
</evidence>
<name>A0A075FIC2_9EURY</name>
<sequence length="348" mass="38004">MRGVALTAFLLLCPLLAGCLSVPGDDCPEDGCFPLDSSALSEFLSAPGAFDVLAYAQEHERLRVETSTTYDNQGQFAEIHWNVAKDDVAQLRSIAMRFTVGTSSLDSEVIEGQQTTNIRVGGDWYEGRDAVPQYDDPFADLAQLSSEQPDGMWPPFGFDVASVANLDWTVSGDLLSLQQVATASNTTHSIIIELTGSPPMIVGIETYSGDEEQFRLKVTTGEDVTIELREGLPRTPVEFSLDAEPIAVGDLTVWSGAVPEGMDSDIEPSEIEFHGLSSVEGEATSVAMMRLDQGTSNVTLDDGTWWEFTWIDFLSPGYFSNSDLYHIRTNATGQLSVALYDSWAQQWT</sequence>
<organism evidence="1">
    <name type="scientific">uncultured marine group II/III euryarchaeote AD1000_108_D01</name>
    <dbReference type="NCBI Taxonomy" id="1457716"/>
    <lineage>
        <taxon>Archaea</taxon>
        <taxon>Methanobacteriati</taxon>
        <taxon>Methanobacteriota</taxon>
        <taxon>environmental samples</taxon>
    </lineage>
</organism>
<accession>A0A075FIC2</accession>